<accession>A0A645HSK9</accession>
<evidence type="ECO:0008006" key="2">
    <source>
        <dbReference type="Google" id="ProtNLM"/>
    </source>
</evidence>
<protein>
    <recommendedName>
        <fullName evidence="2">Beta-xylosidase C-terminal Concanavalin A-like domain-containing protein</fullName>
    </recommendedName>
</protein>
<sequence length="155" mass="17257">MSGGDHTRLLVQEAPAGDFTATVKITVLGPKVNYFNFGLCLYNSANGRRIVFGKCCRSGYSGIQAIKFTSNTVFSSDAYLNGGWDSIFVYMRVRKVGVSYSLDMSADGDFWWEIFTETISNFLSAISHVGVGYFRNNTSGVTYKGRCDWFRVTEP</sequence>
<gene>
    <name evidence="1" type="ORF">SDC9_185897</name>
</gene>
<dbReference type="AlphaFoldDB" id="A0A645HSK9"/>
<reference evidence="1" key="1">
    <citation type="submission" date="2019-08" db="EMBL/GenBank/DDBJ databases">
        <authorList>
            <person name="Kucharzyk K."/>
            <person name="Murdoch R.W."/>
            <person name="Higgins S."/>
            <person name="Loffler F."/>
        </authorList>
    </citation>
    <scope>NUCLEOTIDE SEQUENCE</scope>
</reference>
<name>A0A645HSK9_9ZZZZ</name>
<proteinExistence type="predicted"/>
<comment type="caution">
    <text evidence="1">The sequence shown here is derived from an EMBL/GenBank/DDBJ whole genome shotgun (WGS) entry which is preliminary data.</text>
</comment>
<dbReference type="EMBL" id="VSSQ01093555">
    <property type="protein sequence ID" value="MPN38373.1"/>
    <property type="molecule type" value="Genomic_DNA"/>
</dbReference>
<evidence type="ECO:0000313" key="1">
    <source>
        <dbReference type="EMBL" id="MPN38373.1"/>
    </source>
</evidence>
<dbReference type="Gene3D" id="2.60.120.200">
    <property type="match status" value="1"/>
</dbReference>
<organism evidence="1">
    <name type="scientific">bioreactor metagenome</name>
    <dbReference type="NCBI Taxonomy" id="1076179"/>
    <lineage>
        <taxon>unclassified sequences</taxon>
        <taxon>metagenomes</taxon>
        <taxon>ecological metagenomes</taxon>
    </lineage>
</organism>